<evidence type="ECO:0000256" key="1">
    <source>
        <dbReference type="SAM" id="MobiDB-lite"/>
    </source>
</evidence>
<dbReference type="VEuPathDB" id="FungiDB:MUCCIDRAFT_158105"/>
<comment type="caution">
    <text evidence="2">The sequence shown here is derived from an EMBL/GenBank/DDBJ whole genome shotgun (WGS) entry which is preliminary data.</text>
</comment>
<sequence length="830" mass="95370">MRIQGDRIPKVIPIDLTDDEFGDDEDDDHHHFINYSTVDSRSSHIMQRVVGVVNQLSFSSRSGSPSAASMASNSDDNALFDSDQESREDEDEELDIGVEQQQQQQVEQQAMLMEEEEDDNQNENEPMAVGTPSLLSTHGTPDDSDQKTEPMQLDTIAEPAGSPVQVNGSIEKLLTACLQLIGSTKESQANKDADNWAIKHGCAFYMSNRFHCYYKQGQGCKASFETNNQLADHLISVHHVSQETIARSVQQIAQDKKLAQWVIAAKLPIHIVVDGQFNLFLSTLYGDNKEGYSVSQSRLEKVIKTEHDIISSELSQRLKTMDHLSVVVNQWERPEHPSILLFSVFFMDQEWNKKSFVIAAEPLESHDSRSAVFRKMGIVFMDLDIIDRIYSITCQGIRHLNTATLFTFMQKINGARRMKLTQDRIYTIMLDQMVMEMRIELLSSLRFDCEPLKVVINEMQNCKESRCNIFFKETQPYTIKLMQAYLDNKKNHHMGCRMKLCGICEADDECMVQIIKMDHELAFIYDWLFEAAEKNTTIANKAYVICCELGKSIKALAELRSSRRLVPKTTTSKNYEIAEAVEKADYMKKPLESMHKLLRAYRTQIENGRGHVEAFMYDSYAYNDGYFRSQRKTPPLLKQLKDISLLLEDIAEQESKRYRVNDITELLKINTEEKQHYEDPDVATSSSCNIINTKRRQGNKSKVIQKPPLAQPFSEQIQLLQQKQIAYFKKYPDTKIRDQPQIMTILSEQAVGGQINFWRQESDERLSVLMEHTKKAFAIPTTTQECINSVDQFKQVYLQLANQEQDANVDFTCKRALLSCWSQDFTLFKD</sequence>
<proteinExistence type="predicted"/>
<feature type="region of interest" description="Disordered" evidence="1">
    <location>
        <begin position="58"/>
        <end position="149"/>
    </location>
</feature>
<feature type="compositionally biased region" description="Acidic residues" evidence="1">
    <location>
        <begin position="113"/>
        <end position="122"/>
    </location>
</feature>
<dbReference type="EMBL" id="AMYB01000001">
    <property type="protein sequence ID" value="OAD07850.1"/>
    <property type="molecule type" value="Genomic_DNA"/>
</dbReference>
<dbReference type="AlphaFoldDB" id="A0A162R334"/>
<dbReference type="Proteomes" id="UP000077051">
    <property type="component" value="Unassembled WGS sequence"/>
</dbReference>
<feature type="compositionally biased region" description="Low complexity" evidence="1">
    <location>
        <begin position="58"/>
        <end position="74"/>
    </location>
</feature>
<feature type="compositionally biased region" description="Acidic residues" evidence="1">
    <location>
        <begin position="82"/>
        <end position="96"/>
    </location>
</feature>
<reference evidence="2 3" key="1">
    <citation type="submission" date="2015-06" db="EMBL/GenBank/DDBJ databases">
        <title>Expansion of signal transduction pathways in fungi by whole-genome duplication.</title>
        <authorList>
            <consortium name="DOE Joint Genome Institute"/>
            <person name="Corrochano L.M."/>
            <person name="Kuo A."/>
            <person name="Marcet-Houben M."/>
            <person name="Polaino S."/>
            <person name="Salamov A."/>
            <person name="Villalobos J.M."/>
            <person name="Alvarez M.I."/>
            <person name="Avalos J."/>
            <person name="Benito E.P."/>
            <person name="Benoit I."/>
            <person name="Burger G."/>
            <person name="Camino L.P."/>
            <person name="Canovas D."/>
            <person name="Cerda-Olmedo E."/>
            <person name="Cheng J.-F."/>
            <person name="Dominguez A."/>
            <person name="Elias M."/>
            <person name="Eslava A.P."/>
            <person name="Glaser F."/>
            <person name="Grimwood J."/>
            <person name="Gutierrez G."/>
            <person name="Heitman J."/>
            <person name="Henrissat B."/>
            <person name="Iturriaga E.A."/>
            <person name="Lang B.F."/>
            <person name="Lavin J.L."/>
            <person name="Lee S."/>
            <person name="Li W."/>
            <person name="Lindquist E."/>
            <person name="Lopez-Garcia S."/>
            <person name="Luque E.M."/>
            <person name="Marcos A.T."/>
            <person name="Martin J."/>
            <person name="Mccluskey K."/>
            <person name="Medina H.R."/>
            <person name="Miralles-Duran A."/>
            <person name="Miyazaki A."/>
            <person name="Munoz-Torres E."/>
            <person name="Oguiza J.A."/>
            <person name="Ohm R."/>
            <person name="Olmedo M."/>
            <person name="Orejas M."/>
            <person name="Ortiz-Castellanos L."/>
            <person name="Pisabarro A.G."/>
            <person name="Rodriguez-Romero J."/>
            <person name="Ruiz-Herrera J."/>
            <person name="Ruiz-Vazquez R."/>
            <person name="Sanz C."/>
            <person name="Schackwitz W."/>
            <person name="Schmutz J."/>
            <person name="Shahriari M."/>
            <person name="Shelest E."/>
            <person name="Silva-Franco F."/>
            <person name="Soanes D."/>
            <person name="Syed K."/>
            <person name="Tagua V.G."/>
            <person name="Talbot N.J."/>
            <person name="Thon M."/>
            <person name="De Vries R.P."/>
            <person name="Wiebenga A."/>
            <person name="Yadav J.S."/>
            <person name="Braun E.L."/>
            <person name="Baker S."/>
            <person name="Garre V."/>
            <person name="Horwitz B."/>
            <person name="Torres-Martinez S."/>
            <person name="Idnurm A."/>
            <person name="Herrera-Estrella A."/>
            <person name="Gabaldon T."/>
            <person name="Grigoriev I.V."/>
        </authorList>
    </citation>
    <scope>NUCLEOTIDE SEQUENCE [LARGE SCALE GENOMIC DNA]</scope>
    <source>
        <strain evidence="2 3">CBS 277.49</strain>
    </source>
</reference>
<gene>
    <name evidence="2" type="ORF">MUCCIDRAFT_158105</name>
</gene>
<evidence type="ECO:0000313" key="3">
    <source>
        <dbReference type="Proteomes" id="UP000077051"/>
    </source>
</evidence>
<keyword evidence="3" id="KW-1185">Reference proteome</keyword>
<feature type="compositionally biased region" description="Low complexity" evidence="1">
    <location>
        <begin position="98"/>
        <end position="112"/>
    </location>
</feature>
<name>A0A162R334_MUCCL</name>
<protein>
    <submittedName>
        <fullName evidence="2">Uncharacterized protein</fullName>
    </submittedName>
</protein>
<organism evidence="2 3">
    <name type="scientific">Mucor lusitanicus CBS 277.49</name>
    <dbReference type="NCBI Taxonomy" id="747725"/>
    <lineage>
        <taxon>Eukaryota</taxon>
        <taxon>Fungi</taxon>
        <taxon>Fungi incertae sedis</taxon>
        <taxon>Mucoromycota</taxon>
        <taxon>Mucoromycotina</taxon>
        <taxon>Mucoromycetes</taxon>
        <taxon>Mucorales</taxon>
        <taxon>Mucorineae</taxon>
        <taxon>Mucoraceae</taxon>
        <taxon>Mucor</taxon>
    </lineage>
</organism>
<evidence type="ECO:0000313" key="2">
    <source>
        <dbReference type="EMBL" id="OAD07850.1"/>
    </source>
</evidence>
<accession>A0A162R334</accession>
<dbReference type="OrthoDB" id="2276333at2759"/>